<dbReference type="AlphaFoldDB" id="A0A1S1Q566"/>
<feature type="region of interest" description="Disordered" evidence="1">
    <location>
        <begin position="856"/>
        <end position="893"/>
    </location>
</feature>
<organism evidence="2 3">
    <name type="scientific">Parafrankia colletiae</name>
    <dbReference type="NCBI Taxonomy" id="573497"/>
    <lineage>
        <taxon>Bacteria</taxon>
        <taxon>Bacillati</taxon>
        <taxon>Actinomycetota</taxon>
        <taxon>Actinomycetes</taxon>
        <taxon>Frankiales</taxon>
        <taxon>Frankiaceae</taxon>
        <taxon>Parafrankia</taxon>
    </lineage>
</organism>
<sequence length="893" mass="95112">MSPPDREPAWDAAPSAGSDDRADGPRGPRGRDDPGPEPAADGKPGGRPDLRAGTEDRTEDGEPPDSEDDVLGALRGEDGSGDELGESARVSAIAQQILDRLDGVEGGSLRIGTLALFNDTVTAGGGFSIGAGDPGRSTSTTEFREVEPHEIERTIRCYLRPEGYAEALRILVERRVLILPGPAGTGRESAAYNLLTEALAPAAASASASASAEASTVASGAGAVHVATGSGVVSAADWAPPGEDGGYLVLLEDLASTSPGLAGASTSVVDDDRWISRAAGRLRDARSFLVLVTDTPPSALLESVRHSGHVLTKLGAADSVAVVERHLLGPDPDRADARELRARLDRAGALDLLKARPEPGIAAHLATVLREGGDLAAVVRELADPMTQVWDWFARNRDLAAVSFVLAAAALDGASYLPVSDAGMLLYRMLSPTGVDDHADVRFRDHAARYERWIEIAPKSDDGPAPGPPRIRYRAPAVQQAVLGYAWTYFDGRRDAIEDWLLTLATHRNTDVRTRAAAAAGMIAWHDCDHAMDRFLRPLAASTSPPARQAAAVALQVVSGRPELASTVWDLITDWAVDRPAPPQRRRGLTAALAAGGPLGARSPRRALDVLHDILDRPGWRTLIPVSLSLVQLIEQGRIAEVLAALLDWSEPQDLSPMVTKALSAFAFAVRQPALTPGREPAPADRDRAAPDRAAPDRSAVDEPTRLRGTTKPTAGAAPAAHSRIRTSWDRASSGPDRASSEPARSAPTSPVEARPERPLVDDSLASMRPRLTPLLLTHASGHLTALQELWARSLAREPAQTQALSALRECLERHVTDDPTAYQGLQDVLLGVAARPGKHRERLVYHLGRWAGDRERPNAAAGRIRRELTERPPPREADVLDPRSTMTGGPRR</sequence>
<evidence type="ECO:0000313" key="3">
    <source>
        <dbReference type="Proteomes" id="UP000179627"/>
    </source>
</evidence>
<dbReference type="InterPro" id="IPR016024">
    <property type="entry name" value="ARM-type_fold"/>
</dbReference>
<dbReference type="Gene3D" id="1.25.10.10">
    <property type="entry name" value="Leucine-rich Repeat Variant"/>
    <property type="match status" value="1"/>
</dbReference>
<dbReference type="InterPro" id="IPR011989">
    <property type="entry name" value="ARM-like"/>
</dbReference>
<evidence type="ECO:0000256" key="1">
    <source>
        <dbReference type="SAM" id="MobiDB-lite"/>
    </source>
</evidence>
<proteinExistence type="predicted"/>
<feature type="compositionally biased region" description="Acidic residues" evidence="1">
    <location>
        <begin position="57"/>
        <end position="70"/>
    </location>
</feature>
<feature type="compositionally biased region" description="Basic and acidic residues" evidence="1">
    <location>
        <begin position="44"/>
        <end position="56"/>
    </location>
</feature>
<dbReference type="RefSeq" id="WP_071091811.1">
    <property type="nucleotide sequence ID" value="NZ_MBLM01000175.1"/>
</dbReference>
<feature type="compositionally biased region" description="Basic and acidic residues" evidence="1">
    <location>
        <begin position="682"/>
        <end position="706"/>
    </location>
</feature>
<protein>
    <submittedName>
        <fullName evidence="2">Uncharacterized protein</fullName>
    </submittedName>
</protein>
<reference evidence="3" key="1">
    <citation type="submission" date="2016-07" db="EMBL/GenBank/DDBJ databases">
        <title>Sequence Frankia sp. strain CcI1.17.</title>
        <authorList>
            <person name="Ghodhbane-Gtari F."/>
            <person name="Swanson E."/>
            <person name="Gueddou A."/>
            <person name="Morris K."/>
            <person name="Hezbri K."/>
            <person name="Ktari A."/>
            <person name="Nouioui I."/>
            <person name="Abebe-Akele F."/>
            <person name="Simpson S."/>
            <person name="Thomas K."/>
            <person name="Gtari M."/>
            <person name="Tisa L.S."/>
            <person name="Hurst S."/>
        </authorList>
    </citation>
    <scope>NUCLEOTIDE SEQUENCE [LARGE SCALE GENOMIC DNA]</scope>
    <source>
        <strain evidence="3">Cc1.17</strain>
    </source>
</reference>
<accession>A0A1S1Q566</accession>
<feature type="region of interest" description="Disordered" evidence="1">
    <location>
        <begin position="1"/>
        <end position="86"/>
    </location>
</feature>
<name>A0A1S1Q566_9ACTN</name>
<feature type="compositionally biased region" description="Basic and acidic residues" evidence="1">
    <location>
        <begin position="865"/>
        <end position="882"/>
    </location>
</feature>
<keyword evidence="3" id="KW-1185">Reference proteome</keyword>
<dbReference type="Proteomes" id="UP000179627">
    <property type="component" value="Unassembled WGS sequence"/>
</dbReference>
<feature type="compositionally biased region" description="Basic and acidic residues" evidence="1">
    <location>
        <begin position="18"/>
        <end position="34"/>
    </location>
</feature>
<evidence type="ECO:0000313" key="2">
    <source>
        <dbReference type="EMBL" id="OHV28631.1"/>
    </source>
</evidence>
<comment type="caution">
    <text evidence="2">The sequence shown here is derived from an EMBL/GenBank/DDBJ whole genome shotgun (WGS) entry which is preliminary data.</text>
</comment>
<dbReference type="SUPFAM" id="SSF48371">
    <property type="entry name" value="ARM repeat"/>
    <property type="match status" value="1"/>
</dbReference>
<feature type="region of interest" description="Disordered" evidence="1">
    <location>
        <begin position="674"/>
        <end position="759"/>
    </location>
</feature>
<dbReference type="OrthoDB" id="3655233at2"/>
<gene>
    <name evidence="2" type="ORF">CC117_30215</name>
</gene>
<dbReference type="EMBL" id="MBLM01000175">
    <property type="protein sequence ID" value="OHV28631.1"/>
    <property type="molecule type" value="Genomic_DNA"/>
</dbReference>
<feature type="compositionally biased region" description="Low complexity" evidence="1">
    <location>
        <begin position="710"/>
        <end position="721"/>
    </location>
</feature>